<proteinExistence type="predicted"/>
<sequence>MNNLNNELDDKKLGYTQCFRIIKGQMVPINLYAKMIIEPEQNPTYHIKFEPDNKFTDHIKFEPDNKFTDHIKFEPDNKFTDHIKFEPEYKFTYNIKLNDID</sequence>
<accession>A0A160ERD9</accession>
<evidence type="ECO:0000313" key="2">
    <source>
        <dbReference type="Proteomes" id="UP000241365"/>
    </source>
</evidence>
<protein>
    <submittedName>
        <fullName evidence="1">Uncharacterized protein</fullName>
    </submittedName>
</protein>
<evidence type="ECO:0000313" key="1">
    <source>
        <dbReference type="EMBL" id="ANB51086.1"/>
    </source>
</evidence>
<dbReference type="KEGG" id="vg:80513448"/>
<dbReference type="EMBL" id="KU877344">
    <property type="protein sequence ID" value="ANB51086.1"/>
    <property type="molecule type" value="Genomic_DNA"/>
</dbReference>
<dbReference type="RefSeq" id="YP_010776837.1">
    <property type="nucleotide sequence ID" value="NC_075034.1"/>
</dbReference>
<keyword evidence="2" id="KW-1185">Reference proteome</keyword>
<dbReference type="GeneID" id="80513448"/>
<organism evidence="1 2">
    <name type="scientific">Powai lake megavirus</name>
    <dbReference type="NCBI Taxonomy" id="1842663"/>
    <lineage>
        <taxon>Viruses</taxon>
        <taxon>Varidnaviria</taxon>
        <taxon>Bamfordvirae</taxon>
        <taxon>Nucleocytoviricota</taxon>
        <taxon>Megaviricetes</taxon>
        <taxon>Imitervirales</taxon>
        <taxon>Mimiviridae</taxon>
        <taxon>Megamimivirinae</taxon>
        <taxon>Megavirus</taxon>
        <taxon>Megavirus powaiense</taxon>
    </lineage>
</organism>
<name>A0A160ERD9_9VIRU</name>
<dbReference type="Proteomes" id="UP000241365">
    <property type="component" value="Segment"/>
</dbReference>
<reference evidence="1 2" key="1">
    <citation type="journal article" date="2016" name="Genome Announc.">
        <title>Complete Genome Sequence of a New Megavirus Family Member Isolated from an Inland Water Lake for the First Time in India.</title>
        <authorList>
            <person name="Chatterjee A."/>
            <person name="Ali F."/>
            <person name="Bange D."/>
            <person name="Kondabagil K."/>
        </authorList>
    </citation>
    <scope>NUCLEOTIDE SEQUENCE [LARGE SCALE GENOMIC DNA]</scope>
    <source>
        <strain evidence="1">1</strain>
    </source>
</reference>